<feature type="non-terminal residue" evidence="2">
    <location>
        <position position="1"/>
    </location>
</feature>
<dbReference type="PROSITE" id="PS50235">
    <property type="entry name" value="USP_3"/>
    <property type="match status" value="1"/>
</dbReference>
<dbReference type="PANTHER" id="PTHR24006:SF727">
    <property type="entry name" value="UBIQUITIN CARBOXYL-TERMINAL HYDROLASE 42"/>
    <property type="match status" value="1"/>
</dbReference>
<dbReference type="InterPro" id="IPR050164">
    <property type="entry name" value="Peptidase_C19"/>
</dbReference>
<dbReference type="EMBL" id="CAAE01014738">
    <property type="protein sequence ID" value="CAG04439.1"/>
    <property type="molecule type" value="Genomic_DNA"/>
</dbReference>
<dbReference type="AlphaFoldDB" id="Q4S4J3"/>
<gene>
    <name evidence="2" type="ORF">GSTENG00024156001</name>
</gene>
<accession>Q4S4J3</accession>
<proteinExistence type="predicted"/>
<dbReference type="InterPro" id="IPR018200">
    <property type="entry name" value="USP_CS"/>
</dbReference>
<dbReference type="GO" id="GO:0005634">
    <property type="term" value="C:nucleus"/>
    <property type="evidence" value="ECO:0007669"/>
    <property type="project" value="TreeGrafter"/>
</dbReference>
<dbReference type="GO" id="GO:0005829">
    <property type="term" value="C:cytosol"/>
    <property type="evidence" value="ECO:0007669"/>
    <property type="project" value="TreeGrafter"/>
</dbReference>
<dbReference type="SUPFAM" id="SSF54001">
    <property type="entry name" value="Cysteine proteinases"/>
    <property type="match status" value="1"/>
</dbReference>
<organism evidence="2">
    <name type="scientific">Tetraodon nigroviridis</name>
    <name type="common">Spotted green pufferfish</name>
    <name type="synonym">Chelonodon nigroviridis</name>
    <dbReference type="NCBI Taxonomy" id="99883"/>
    <lineage>
        <taxon>Eukaryota</taxon>
        <taxon>Metazoa</taxon>
        <taxon>Chordata</taxon>
        <taxon>Craniata</taxon>
        <taxon>Vertebrata</taxon>
        <taxon>Euteleostomi</taxon>
        <taxon>Actinopterygii</taxon>
        <taxon>Neopterygii</taxon>
        <taxon>Teleostei</taxon>
        <taxon>Neoteleostei</taxon>
        <taxon>Acanthomorphata</taxon>
        <taxon>Eupercaria</taxon>
        <taxon>Tetraodontiformes</taxon>
        <taxon>Tetradontoidea</taxon>
        <taxon>Tetraodontidae</taxon>
        <taxon>Tetraodon</taxon>
    </lineage>
</organism>
<dbReference type="GO" id="GO:0016579">
    <property type="term" value="P:protein deubiquitination"/>
    <property type="evidence" value="ECO:0007669"/>
    <property type="project" value="InterPro"/>
</dbReference>
<dbReference type="InterPro" id="IPR038765">
    <property type="entry name" value="Papain-like_cys_pep_sf"/>
</dbReference>
<dbReference type="InterPro" id="IPR028889">
    <property type="entry name" value="USP"/>
</dbReference>
<reference evidence="2" key="1">
    <citation type="journal article" date="2004" name="Nature">
        <title>Genome duplication in the teleost fish Tetraodon nigroviridis reveals the early vertebrate proto-karyotype.</title>
        <authorList>
            <person name="Jaillon O."/>
            <person name="Aury J.-M."/>
            <person name="Brunet F."/>
            <person name="Petit J.-L."/>
            <person name="Stange-Thomann N."/>
            <person name="Mauceli E."/>
            <person name="Bouneau L."/>
            <person name="Fischer C."/>
            <person name="Ozouf-Costaz C."/>
            <person name="Bernot A."/>
            <person name="Nicaud S."/>
            <person name="Jaffe D."/>
            <person name="Fisher S."/>
            <person name="Lutfalla G."/>
            <person name="Dossat C."/>
            <person name="Segurens B."/>
            <person name="Dasilva C."/>
            <person name="Salanoubat M."/>
            <person name="Levy M."/>
            <person name="Boudet N."/>
            <person name="Castellano S."/>
            <person name="Anthouard V."/>
            <person name="Jubin C."/>
            <person name="Castelli V."/>
            <person name="Katinka M."/>
            <person name="Vacherie B."/>
            <person name="Biemont C."/>
            <person name="Skalli Z."/>
            <person name="Cattolico L."/>
            <person name="Poulain J."/>
            <person name="De Berardinis V."/>
            <person name="Cruaud C."/>
            <person name="Duprat S."/>
            <person name="Brottier P."/>
            <person name="Coutanceau J.-P."/>
            <person name="Gouzy J."/>
            <person name="Parra G."/>
            <person name="Lardier G."/>
            <person name="Chapple C."/>
            <person name="McKernan K.J."/>
            <person name="McEwan P."/>
            <person name="Bosak S."/>
            <person name="Kellis M."/>
            <person name="Volff J.-N."/>
            <person name="Guigo R."/>
            <person name="Zody M.C."/>
            <person name="Mesirov J."/>
            <person name="Lindblad-Toh K."/>
            <person name="Birren B."/>
            <person name="Nusbaum C."/>
            <person name="Kahn D."/>
            <person name="Robinson-Rechavi M."/>
            <person name="Laudet V."/>
            <person name="Schachter V."/>
            <person name="Quetier F."/>
            <person name="Saurin W."/>
            <person name="Scarpelli C."/>
            <person name="Wincker P."/>
            <person name="Lander E.S."/>
            <person name="Weissenbach J."/>
            <person name="Roest Crollius H."/>
        </authorList>
    </citation>
    <scope>NUCLEOTIDE SEQUENCE [LARGE SCALE GENOMIC DNA]</scope>
</reference>
<name>Q4S4J3_TETNG</name>
<dbReference type="GO" id="GO:0042981">
    <property type="term" value="P:regulation of apoptotic process"/>
    <property type="evidence" value="ECO:0007669"/>
    <property type="project" value="TreeGrafter"/>
</dbReference>
<dbReference type="KEGG" id="tng:GSTEN00024156G001"/>
<comment type="caution">
    <text evidence="2">The sequence shown here is derived from an EMBL/GenBank/DDBJ whole genome shotgun (WGS) entry which is preliminary data.</text>
</comment>
<dbReference type="PROSITE" id="PS00972">
    <property type="entry name" value="USP_1"/>
    <property type="match status" value="1"/>
</dbReference>
<dbReference type="InterPro" id="IPR001394">
    <property type="entry name" value="Peptidase_C19_UCH"/>
</dbReference>
<sequence length="269" mass="30881">LFPPERIHLNWTQQFKVGAGLENVGNTCYLNSALQCLTYTPPFANYMLSQEHSATCKKLGFCMMCTMQAHISKVFKRFDRETQETTFIHQVFGGQLRSRIKCLNCQAVSDTFETFLNILLEIKTVSDVSTALEQFVRPEILGGPDAYSCSSCKKMVTAIKSLTIHRSTNVLTLVLKRFDICAGEKINKDVRYPEYLDLYPFMSETQEKPLVYRLYAVLVHYGRSSHSGHYFCYIKASDGQWYRMNDNSVIITDIQSVLAKQAYVLFYIK</sequence>
<dbReference type="PANTHER" id="PTHR24006">
    <property type="entry name" value="UBIQUITIN CARBOXYL-TERMINAL HYDROLASE"/>
    <property type="match status" value="1"/>
</dbReference>
<reference evidence="2" key="2">
    <citation type="submission" date="2004-02" db="EMBL/GenBank/DDBJ databases">
        <authorList>
            <consortium name="Genoscope"/>
            <consortium name="Whitehead Institute Centre for Genome Research"/>
        </authorList>
    </citation>
    <scope>NUCLEOTIDE SEQUENCE</scope>
</reference>
<dbReference type="FunFam" id="3.90.70.10:FF:000119">
    <property type="entry name" value="Ubiquitin specific peptidase 36"/>
    <property type="match status" value="1"/>
</dbReference>
<feature type="domain" description="USP" evidence="1">
    <location>
        <begin position="19"/>
        <end position="269"/>
    </location>
</feature>
<dbReference type="Pfam" id="PF00443">
    <property type="entry name" value="UCH"/>
    <property type="match status" value="2"/>
</dbReference>
<evidence type="ECO:0000259" key="1">
    <source>
        <dbReference type="PROSITE" id="PS50235"/>
    </source>
</evidence>
<dbReference type="GO" id="GO:0004843">
    <property type="term" value="F:cysteine-type deubiquitinase activity"/>
    <property type="evidence" value="ECO:0007669"/>
    <property type="project" value="InterPro"/>
</dbReference>
<feature type="non-terminal residue" evidence="2">
    <location>
        <position position="269"/>
    </location>
</feature>
<protein>
    <submittedName>
        <fullName evidence="2">(spotted green pufferfish) hypothetical protein</fullName>
    </submittedName>
</protein>
<dbReference type="PROSITE" id="PS00973">
    <property type="entry name" value="USP_2"/>
    <property type="match status" value="1"/>
</dbReference>
<evidence type="ECO:0000313" key="2">
    <source>
        <dbReference type="EMBL" id="CAG04439.1"/>
    </source>
</evidence>
<dbReference type="OrthoDB" id="420187at2759"/>
<dbReference type="Gene3D" id="3.90.70.10">
    <property type="entry name" value="Cysteine proteinases"/>
    <property type="match status" value="2"/>
</dbReference>